<dbReference type="Gene3D" id="2.40.155.10">
    <property type="entry name" value="Green fluorescent protein"/>
    <property type="match status" value="1"/>
</dbReference>
<dbReference type="EMBL" id="REGN01008254">
    <property type="protein sequence ID" value="RNA04043.1"/>
    <property type="molecule type" value="Genomic_DNA"/>
</dbReference>
<keyword evidence="2" id="KW-0812">Transmembrane</keyword>
<dbReference type="AlphaFoldDB" id="A0A3M7PYF8"/>
<comment type="caution">
    <text evidence="4">The sequence shown here is derived from an EMBL/GenBank/DDBJ whole genome shotgun (WGS) entry which is preliminary data.</text>
</comment>
<sequence length="120" mass="13884">MIEVEEIKQEIPELKKESYESNFRKHRFFVISYGTLGSLIIILGLIAMIITGAFPCLHSMCHPNATYYNKPFFADCVCNSGFSGNGRDHCDVKIQYQWNRMMQSSRYISLAQFKKSIRDS</sequence>
<dbReference type="PROSITE" id="PS50026">
    <property type="entry name" value="EGF_3"/>
    <property type="match status" value="1"/>
</dbReference>
<dbReference type="InterPro" id="IPR000742">
    <property type="entry name" value="EGF"/>
</dbReference>
<keyword evidence="5" id="KW-1185">Reference proteome</keyword>
<evidence type="ECO:0000259" key="3">
    <source>
        <dbReference type="PROSITE" id="PS50026"/>
    </source>
</evidence>
<evidence type="ECO:0000256" key="1">
    <source>
        <dbReference type="PROSITE-ProRule" id="PRU00076"/>
    </source>
</evidence>
<dbReference type="PROSITE" id="PS01186">
    <property type="entry name" value="EGF_2"/>
    <property type="match status" value="1"/>
</dbReference>
<organism evidence="4 5">
    <name type="scientific">Brachionus plicatilis</name>
    <name type="common">Marine rotifer</name>
    <name type="synonym">Brachionus muelleri</name>
    <dbReference type="NCBI Taxonomy" id="10195"/>
    <lineage>
        <taxon>Eukaryota</taxon>
        <taxon>Metazoa</taxon>
        <taxon>Spiralia</taxon>
        <taxon>Gnathifera</taxon>
        <taxon>Rotifera</taxon>
        <taxon>Eurotatoria</taxon>
        <taxon>Monogononta</taxon>
        <taxon>Pseudotrocha</taxon>
        <taxon>Ploima</taxon>
        <taxon>Brachionidae</taxon>
        <taxon>Brachionus</taxon>
    </lineage>
</organism>
<feature type="domain" description="EGF-like" evidence="3">
    <location>
        <begin position="52"/>
        <end position="91"/>
    </location>
</feature>
<gene>
    <name evidence="4" type="ORF">BpHYR1_008350</name>
</gene>
<dbReference type="InterPro" id="IPR009017">
    <property type="entry name" value="GFP"/>
</dbReference>
<dbReference type="Proteomes" id="UP000276133">
    <property type="component" value="Unassembled WGS sequence"/>
</dbReference>
<accession>A0A3M7PYF8</accession>
<comment type="caution">
    <text evidence="1">Lacks conserved residue(s) required for the propagation of feature annotation.</text>
</comment>
<dbReference type="OrthoDB" id="9943809at2759"/>
<evidence type="ECO:0000313" key="5">
    <source>
        <dbReference type="Proteomes" id="UP000276133"/>
    </source>
</evidence>
<name>A0A3M7PYF8_BRAPC</name>
<keyword evidence="2" id="KW-1133">Transmembrane helix</keyword>
<keyword evidence="2" id="KW-0472">Membrane</keyword>
<protein>
    <recommendedName>
        <fullName evidence="3">EGF-like domain-containing protein</fullName>
    </recommendedName>
</protein>
<reference evidence="4 5" key="1">
    <citation type="journal article" date="2018" name="Sci. Rep.">
        <title>Genomic signatures of local adaptation to the degree of environmental predictability in rotifers.</title>
        <authorList>
            <person name="Franch-Gras L."/>
            <person name="Hahn C."/>
            <person name="Garcia-Roger E.M."/>
            <person name="Carmona M.J."/>
            <person name="Serra M."/>
            <person name="Gomez A."/>
        </authorList>
    </citation>
    <scope>NUCLEOTIDE SEQUENCE [LARGE SCALE GENOMIC DNA]</scope>
    <source>
        <strain evidence="4">HYR1</strain>
    </source>
</reference>
<keyword evidence="1" id="KW-0245">EGF-like domain</keyword>
<proteinExistence type="predicted"/>
<feature type="transmembrane region" description="Helical" evidence="2">
    <location>
        <begin position="28"/>
        <end position="54"/>
    </location>
</feature>
<evidence type="ECO:0000313" key="4">
    <source>
        <dbReference type="EMBL" id="RNA04043.1"/>
    </source>
</evidence>
<evidence type="ECO:0000256" key="2">
    <source>
        <dbReference type="SAM" id="Phobius"/>
    </source>
</evidence>